<organism evidence="4 8">
    <name type="scientific">Carnobacterium iners</name>
    <dbReference type="NCBI Taxonomy" id="1073423"/>
    <lineage>
        <taxon>Bacteria</taxon>
        <taxon>Bacillati</taxon>
        <taxon>Bacillota</taxon>
        <taxon>Bacilli</taxon>
        <taxon>Lactobacillales</taxon>
        <taxon>Carnobacteriaceae</taxon>
        <taxon>Carnobacterium</taxon>
    </lineage>
</organism>
<dbReference type="EMBL" id="FXBJ01000001">
    <property type="protein sequence ID" value="SMH26107.1"/>
    <property type="molecule type" value="Genomic_DNA"/>
</dbReference>
<protein>
    <submittedName>
        <fullName evidence="4">mRNA interferase YafQ</fullName>
    </submittedName>
</protein>
<dbReference type="AlphaFoldDB" id="A0A1X7MPR0"/>
<name>A0A1X7MPR0_9LACT</name>
<dbReference type="RefSeq" id="WP_085558451.1">
    <property type="nucleotide sequence ID" value="NZ_FOAH01000061.1"/>
</dbReference>
<dbReference type="NCBIfam" id="TIGR02385">
    <property type="entry name" value="RelE_StbE"/>
    <property type="match status" value="1"/>
</dbReference>
<keyword evidence="8" id="KW-1185">Reference proteome</keyword>
<dbReference type="PIRSF" id="PIRSF006156">
    <property type="entry name" value="YafQ"/>
    <property type="match status" value="1"/>
</dbReference>
<dbReference type="PANTHER" id="PTHR40588">
    <property type="entry name" value="MRNA INTERFERASE TOXIN YAFQ"/>
    <property type="match status" value="1"/>
</dbReference>
<reference evidence="4 8" key="1">
    <citation type="submission" date="2017-04" db="EMBL/GenBank/DDBJ databases">
        <authorList>
            <person name="Afonso C.L."/>
            <person name="Miller P.J."/>
            <person name="Scott M.A."/>
            <person name="Spackman E."/>
            <person name="Goraichik I."/>
            <person name="Dimitrov K.M."/>
            <person name="Suarez D.L."/>
            <person name="Swayne D.E."/>
        </authorList>
    </citation>
    <scope>NUCLEOTIDE SEQUENCE [LARGE SCALE GENOMIC DNA]</scope>
    <source>
        <strain evidence="4 8">LMG26642</strain>
    </source>
</reference>
<dbReference type="Pfam" id="PF15738">
    <property type="entry name" value="YafQ_toxin"/>
    <property type="match status" value="1"/>
</dbReference>
<evidence type="ECO:0000256" key="1">
    <source>
        <dbReference type="ARBA" id="ARBA00022649"/>
    </source>
</evidence>
<dbReference type="InterPro" id="IPR007712">
    <property type="entry name" value="RelE/ParE_toxin"/>
</dbReference>
<dbReference type="InterPro" id="IPR035093">
    <property type="entry name" value="RelE/ParE_toxin_dom_sf"/>
</dbReference>
<dbReference type="PANTHER" id="PTHR40588:SF1">
    <property type="entry name" value="MRNA INTERFERASE TOXIN YAFQ"/>
    <property type="match status" value="1"/>
</dbReference>
<evidence type="ECO:0000313" key="6">
    <source>
        <dbReference type="EMBL" id="SMH26120.1"/>
    </source>
</evidence>
<feature type="active site" description="Proton donor" evidence="2">
    <location>
        <position position="87"/>
    </location>
</feature>
<dbReference type="GO" id="GO:0006415">
    <property type="term" value="P:translational termination"/>
    <property type="evidence" value="ECO:0007669"/>
    <property type="project" value="TreeGrafter"/>
</dbReference>
<dbReference type="STRING" id="1073423.SAMN04488700_0003"/>
<dbReference type="Gene3D" id="3.30.2310.20">
    <property type="entry name" value="RelE-like"/>
    <property type="match status" value="1"/>
</dbReference>
<evidence type="ECO:0000313" key="7">
    <source>
        <dbReference type="EMBL" id="SMH26125.1"/>
    </source>
</evidence>
<proteinExistence type="predicted"/>
<dbReference type="Proteomes" id="UP000193435">
    <property type="component" value="Unassembled WGS sequence"/>
</dbReference>
<dbReference type="GO" id="GO:0004521">
    <property type="term" value="F:RNA endonuclease activity"/>
    <property type="evidence" value="ECO:0007669"/>
    <property type="project" value="TreeGrafter"/>
</dbReference>
<dbReference type="EMBL" id="FXBJ01000001">
    <property type="protein sequence ID" value="SMH26120.1"/>
    <property type="molecule type" value="Genomic_DNA"/>
</dbReference>
<dbReference type="EMBL" id="FXBJ01000001">
    <property type="protein sequence ID" value="SMH26097.1"/>
    <property type="molecule type" value="Genomic_DNA"/>
</dbReference>
<dbReference type="GO" id="GO:0006402">
    <property type="term" value="P:mRNA catabolic process"/>
    <property type="evidence" value="ECO:0007669"/>
    <property type="project" value="TreeGrafter"/>
</dbReference>
<dbReference type="OrthoDB" id="7030467at2"/>
<keyword evidence="1" id="KW-1277">Toxin-antitoxin system</keyword>
<dbReference type="EMBL" id="FXBJ01000001">
    <property type="protein sequence ID" value="SMH26125.1"/>
    <property type="molecule type" value="Genomic_DNA"/>
</dbReference>
<accession>A0A1X7MPR0</accession>
<evidence type="ECO:0000313" key="8">
    <source>
        <dbReference type="Proteomes" id="UP000193435"/>
    </source>
</evidence>
<evidence type="ECO:0000313" key="5">
    <source>
        <dbReference type="EMBL" id="SMH26114.1"/>
    </source>
</evidence>
<evidence type="ECO:0000313" key="4">
    <source>
        <dbReference type="EMBL" id="SMH26107.1"/>
    </source>
</evidence>
<dbReference type="EMBL" id="FXBJ01000001">
    <property type="protein sequence ID" value="SMH26114.1"/>
    <property type="molecule type" value="Genomic_DNA"/>
</dbReference>
<sequence>MLKLRKTSLFKKQYKKMISSGRYKEENFVEILKKLVNQEPLDEKHNDHSLVGQKRPVRELHINPDWLLIYLIDDKQLILTVVQTGTHSDLFGHKQQF</sequence>
<evidence type="ECO:0000313" key="3">
    <source>
        <dbReference type="EMBL" id="SMH26097.1"/>
    </source>
</evidence>
<dbReference type="InterPro" id="IPR004386">
    <property type="entry name" value="Toxin_YafQ-like"/>
</dbReference>
<evidence type="ECO:0000256" key="2">
    <source>
        <dbReference type="PIRSR" id="PIRSR006156-1"/>
    </source>
</evidence>
<gene>
    <name evidence="3" type="ORF">SAMN04488700_0003</name>
    <name evidence="4" type="ORF">SAMN04488700_0009</name>
    <name evidence="5" type="ORF">SAMN04488700_0015</name>
    <name evidence="6" type="ORF">SAMN04488700_0021</name>
    <name evidence="7" type="ORF">SAMN04488700_0026</name>
</gene>
<dbReference type="SUPFAM" id="SSF143011">
    <property type="entry name" value="RelE-like"/>
    <property type="match status" value="1"/>
</dbReference>